<dbReference type="EMBL" id="ONZQ02000001">
    <property type="protein sequence ID" value="SPN97248.1"/>
    <property type="molecule type" value="Genomic_DNA"/>
</dbReference>
<feature type="compositionally biased region" description="Basic and acidic residues" evidence="1">
    <location>
        <begin position="244"/>
        <end position="256"/>
    </location>
</feature>
<dbReference type="Proteomes" id="UP001187682">
    <property type="component" value="Unassembled WGS sequence"/>
</dbReference>
<feature type="compositionally biased region" description="Low complexity" evidence="1">
    <location>
        <begin position="168"/>
        <end position="189"/>
    </location>
</feature>
<organism evidence="2 3">
    <name type="scientific">Cephalotrichum gorgonifer</name>
    <dbReference type="NCBI Taxonomy" id="2041049"/>
    <lineage>
        <taxon>Eukaryota</taxon>
        <taxon>Fungi</taxon>
        <taxon>Dikarya</taxon>
        <taxon>Ascomycota</taxon>
        <taxon>Pezizomycotina</taxon>
        <taxon>Sordariomycetes</taxon>
        <taxon>Hypocreomycetidae</taxon>
        <taxon>Microascales</taxon>
        <taxon>Microascaceae</taxon>
        <taxon>Cephalotrichum</taxon>
    </lineage>
</organism>
<protein>
    <submittedName>
        <fullName evidence="2">Uncharacterized protein</fullName>
    </submittedName>
</protein>
<feature type="compositionally biased region" description="Polar residues" evidence="1">
    <location>
        <begin position="484"/>
        <end position="498"/>
    </location>
</feature>
<evidence type="ECO:0000256" key="1">
    <source>
        <dbReference type="SAM" id="MobiDB-lite"/>
    </source>
</evidence>
<feature type="compositionally biased region" description="Polar residues" evidence="1">
    <location>
        <begin position="424"/>
        <end position="434"/>
    </location>
</feature>
<feature type="region of interest" description="Disordered" evidence="1">
    <location>
        <begin position="1"/>
        <end position="96"/>
    </location>
</feature>
<sequence length="909" mass="100839">MSEERVDIHDLLQAGSFPTTRSRSRSDVDRKDPVEPLKREPRFYCGTDGKIDTALASDAQPRTTPRYQTPPPPPTVEDCEDDDGEFADELPKCRGEPNQEYVLTDNDEFINHAEQRFVLVSKPGEVDAPRGSRHAGEPTVRGGPTGNPPEEKPDTNPTKVAAPTVTDAGAIGTGAAAAAVAAAAAAAAGKDTRPSMRRMKSPADLPRIETDMYGPRGEGSKQNRSRSSAPSYNTDRQYANTTRSPERPTRSSRDDLLSPQVTKSRPRNREQTYYYDNSNNQGQRTARQNDRPSSTSSRRQQHDGPSYNAGYSVSPGSGSRSRYDPQQYTVRGSSRGSPRRRGEGGIASDGYLDDPPDIRPDPSKRIASPPRRQDTRPRRHADQYSDDEPEVSSTRPSRRNPIVIQTTAFNPNDIRHPDSRLRARSTTGTSTNPNGHRDNAPRGPRSPTSTAPMFDSPSVVPPYPMEDVMPSHDRPGYLEPDYWGSSSASGSRGPQNTMPIPIRIPAPSGPRASIGGGSRSPGTSRSWQQSPPKHREVWQDNPPVDVASYSPTDKQHQSDLSIRRYLEDPRRLGLPPLPRCPRRVPVAGMTDWLTLPECENFTICPTCYDKVFANSNFGSHFTLVPRQVHNAKAFCDFGGLLWYVVAWLITLKSGLRDLRLFKVVSKIASDHAIANEHCPGNRVSLRAWHSLRDPATGRPVPNFNVCSECTTIIGALFPNVKGALTEPGLRPSCVCSMHSEIDQTKFFLYVNALERASDEAAAEGLTVDMARLAEDVALVSCASTCPRDRPVSNEKWYILPWLPELTVCTACFDEAVYPLLARDLRAGRSFAMHTQRMPVGTCQLYSDRMREVYAMALERDDARLLQDEVMDRRDKEDEIKRRMAVLKGSRDVSAEGEIERLEQVWKGLE</sequence>
<feature type="compositionally biased region" description="Basic and acidic residues" evidence="1">
    <location>
        <begin position="1"/>
        <end position="10"/>
    </location>
</feature>
<feature type="compositionally biased region" description="Basic and acidic residues" evidence="1">
    <location>
        <begin position="371"/>
        <end position="383"/>
    </location>
</feature>
<keyword evidence="3" id="KW-1185">Reference proteome</keyword>
<reference evidence="2" key="1">
    <citation type="submission" date="2018-03" db="EMBL/GenBank/DDBJ databases">
        <authorList>
            <person name="Guldener U."/>
        </authorList>
    </citation>
    <scope>NUCLEOTIDE SEQUENCE</scope>
</reference>
<evidence type="ECO:0000313" key="3">
    <source>
        <dbReference type="Proteomes" id="UP001187682"/>
    </source>
</evidence>
<feature type="compositionally biased region" description="Acidic residues" evidence="1">
    <location>
        <begin position="77"/>
        <end position="88"/>
    </location>
</feature>
<dbReference type="AlphaFoldDB" id="A0AAE8MPQ0"/>
<feature type="compositionally biased region" description="Basic and acidic residues" evidence="1">
    <location>
        <begin position="24"/>
        <end position="42"/>
    </location>
</feature>
<feature type="compositionally biased region" description="Polar residues" evidence="1">
    <location>
        <begin position="274"/>
        <end position="298"/>
    </location>
</feature>
<gene>
    <name evidence="2" type="ORF">DNG_00762</name>
</gene>
<feature type="compositionally biased region" description="Basic and acidic residues" evidence="1">
    <location>
        <begin position="124"/>
        <end position="136"/>
    </location>
</feature>
<accession>A0AAE8MPQ0</accession>
<feature type="compositionally biased region" description="Polar residues" evidence="1">
    <location>
        <begin position="309"/>
        <end position="330"/>
    </location>
</feature>
<comment type="caution">
    <text evidence="2">The sequence shown here is derived from an EMBL/GenBank/DDBJ whole genome shotgun (WGS) entry which is preliminary data.</text>
</comment>
<evidence type="ECO:0000313" key="2">
    <source>
        <dbReference type="EMBL" id="SPN97248.1"/>
    </source>
</evidence>
<name>A0AAE8MPQ0_9PEZI</name>
<feature type="compositionally biased region" description="Polar residues" evidence="1">
    <location>
        <begin position="220"/>
        <end position="240"/>
    </location>
</feature>
<feature type="region of interest" description="Disordered" evidence="1">
    <location>
        <begin position="120"/>
        <end position="560"/>
    </location>
</feature>
<proteinExistence type="predicted"/>